<keyword evidence="10" id="KW-1185">Reference proteome</keyword>
<dbReference type="RefSeq" id="WP_303304845.1">
    <property type="nucleotide sequence ID" value="NZ_JAODOP010000004.1"/>
</dbReference>
<feature type="signal peptide" evidence="6">
    <location>
        <begin position="1"/>
        <end position="22"/>
    </location>
</feature>
<reference evidence="9 10" key="1">
    <citation type="submission" date="2022-09" db="EMBL/GenBank/DDBJ databases">
        <title>Genome sequencing of Flavivirga sp. MEBiC05379.</title>
        <authorList>
            <person name="Oh H.-M."/>
            <person name="Kwon K.K."/>
            <person name="Park M.J."/>
            <person name="Yang S.-H."/>
        </authorList>
    </citation>
    <scope>NUCLEOTIDE SEQUENCE [LARGE SCALE GENOMIC DNA]</scope>
    <source>
        <strain evidence="9 10">MEBiC05379</strain>
    </source>
</reference>
<evidence type="ECO:0000256" key="5">
    <source>
        <dbReference type="ARBA" id="ARBA00023237"/>
    </source>
</evidence>
<feature type="domain" description="RagB/SusD" evidence="7">
    <location>
        <begin position="292"/>
        <end position="473"/>
    </location>
</feature>
<evidence type="ECO:0000256" key="4">
    <source>
        <dbReference type="ARBA" id="ARBA00023136"/>
    </source>
</evidence>
<comment type="similarity">
    <text evidence="2">Belongs to the SusD family.</text>
</comment>
<dbReference type="InterPro" id="IPR033985">
    <property type="entry name" value="SusD-like_N"/>
</dbReference>
<dbReference type="Pfam" id="PF07980">
    <property type="entry name" value="SusD_RagB"/>
    <property type="match status" value="1"/>
</dbReference>
<keyword evidence="4" id="KW-0472">Membrane</keyword>
<evidence type="ECO:0000259" key="7">
    <source>
        <dbReference type="Pfam" id="PF07980"/>
    </source>
</evidence>
<dbReference type="Gene3D" id="1.25.40.390">
    <property type="match status" value="1"/>
</dbReference>
<evidence type="ECO:0000259" key="8">
    <source>
        <dbReference type="Pfam" id="PF14322"/>
    </source>
</evidence>
<accession>A0ABU7XRJ6</accession>
<evidence type="ECO:0000313" key="10">
    <source>
        <dbReference type="Proteomes" id="UP001337305"/>
    </source>
</evidence>
<feature type="domain" description="SusD-like N-terminal" evidence="8">
    <location>
        <begin position="81"/>
        <end position="225"/>
    </location>
</feature>
<sequence length="510" mass="58154">MKQSIKFTIAILVLMLFSNACTNLDETLYSSIDSNEWYSTENECALAMGSAYAGLRYRGTSLWGLYGTEVVTTDEAVLPVHTNGSSLDNNGVWRDLHKHNFTPYQASISASWEICFNTVANCNQIIYQIKNSPAQFDGKEGMIAELRTLRAWALYKALDLFGNIPVNLDFEDTSLPKQITRTEAFNIIEKELLESYPLLQEKPSTDYYGRCTRPVAFAILAKMYLNAEKWIGTPKYNEAIAMCDNIVNGGNYILEGNYADNFIIENEGSREVIWAMPHDRVIGDFGFQMHMYTLHWALLEKYDLQGTWCWNGINMTEAMYDSFDQNDKRIEGWEIGPQFYFNGDPVWGYEGGQLTFTKTVTNLDQSPEGEGVRCFKWEIPQGLSGWETMDNDFALFRYADILLMKAEANMRVNGGVASEEALGLVNQVRERAYGNSNFNYTTATLTLDELLAERGRELAFEEIRRQDLIRFGKWGDAWKFKPASEPYKELFPIPNNVLNANTNLQQNPGY</sequence>
<dbReference type="Proteomes" id="UP001337305">
    <property type="component" value="Unassembled WGS sequence"/>
</dbReference>
<name>A0ABU7XRJ6_9FLAO</name>
<comment type="subcellular location">
    <subcellularLocation>
        <location evidence="1">Cell outer membrane</location>
    </subcellularLocation>
</comment>
<dbReference type="Gene3D" id="1.10.3780.10">
    <property type="entry name" value="SusD-like"/>
    <property type="match status" value="1"/>
</dbReference>
<keyword evidence="5" id="KW-0998">Cell outer membrane</keyword>
<feature type="chain" id="PRO_5045176614" evidence="6">
    <location>
        <begin position="23"/>
        <end position="510"/>
    </location>
</feature>
<dbReference type="Gene3D" id="1.25.40.10">
    <property type="entry name" value="Tetratricopeptide repeat domain"/>
    <property type="match status" value="1"/>
</dbReference>
<evidence type="ECO:0000256" key="2">
    <source>
        <dbReference type="ARBA" id="ARBA00006275"/>
    </source>
</evidence>
<dbReference type="Pfam" id="PF14322">
    <property type="entry name" value="SusD-like_3"/>
    <property type="match status" value="1"/>
</dbReference>
<evidence type="ECO:0000256" key="1">
    <source>
        <dbReference type="ARBA" id="ARBA00004442"/>
    </source>
</evidence>
<keyword evidence="3 6" id="KW-0732">Signal</keyword>
<dbReference type="InterPro" id="IPR011990">
    <property type="entry name" value="TPR-like_helical_dom_sf"/>
</dbReference>
<dbReference type="EMBL" id="JAODOP010000004">
    <property type="protein sequence ID" value="MEF3832467.1"/>
    <property type="molecule type" value="Genomic_DNA"/>
</dbReference>
<dbReference type="SUPFAM" id="SSF48452">
    <property type="entry name" value="TPR-like"/>
    <property type="match status" value="1"/>
</dbReference>
<dbReference type="InterPro" id="IPR012944">
    <property type="entry name" value="SusD_RagB_dom"/>
</dbReference>
<protein>
    <submittedName>
        <fullName evidence="9">RagB/SusD family nutrient uptake outer membrane protein</fullName>
    </submittedName>
</protein>
<organism evidence="9 10">
    <name type="scientific">Flavivirga spongiicola</name>
    <dbReference type="NCBI Taxonomy" id="421621"/>
    <lineage>
        <taxon>Bacteria</taxon>
        <taxon>Pseudomonadati</taxon>
        <taxon>Bacteroidota</taxon>
        <taxon>Flavobacteriia</taxon>
        <taxon>Flavobacteriales</taxon>
        <taxon>Flavobacteriaceae</taxon>
        <taxon>Flavivirga</taxon>
    </lineage>
</organism>
<proteinExistence type="inferred from homology"/>
<gene>
    <name evidence="9" type="ORF">N1F79_04950</name>
</gene>
<evidence type="ECO:0000256" key="6">
    <source>
        <dbReference type="SAM" id="SignalP"/>
    </source>
</evidence>
<comment type="caution">
    <text evidence="9">The sequence shown here is derived from an EMBL/GenBank/DDBJ whole genome shotgun (WGS) entry which is preliminary data.</text>
</comment>
<evidence type="ECO:0000313" key="9">
    <source>
        <dbReference type="EMBL" id="MEF3832467.1"/>
    </source>
</evidence>
<evidence type="ECO:0000256" key="3">
    <source>
        <dbReference type="ARBA" id="ARBA00022729"/>
    </source>
</evidence>